<dbReference type="GO" id="GO:0008273">
    <property type="term" value="F:calcium, potassium:sodium antiporter activity"/>
    <property type="evidence" value="ECO:0007669"/>
    <property type="project" value="TreeGrafter"/>
</dbReference>
<dbReference type="AlphaFoldDB" id="A0A2M8W042"/>
<feature type="transmembrane region" description="Helical" evidence="5">
    <location>
        <begin position="56"/>
        <end position="80"/>
    </location>
</feature>
<name>A0A2M8W042_9RHOB</name>
<gene>
    <name evidence="7" type="ORF">BC777_3837</name>
</gene>
<keyword evidence="8" id="KW-1185">Reference proteome</keyword>
<comment type="subcellular location">
    <subcellularLocation>
        <location evidence="1">Membrane</location>
        <topology evidence="1">Multi-pass membrane protein</topology>
    </subcellularLocation>
</comment>
<evidence type="ECO:0000259" key="6">
    <source>
        <dbReference type="Pfam" id="PF01699"/>
    </source>
</evidence>
<proteinExistence type="predicted"/>
<evidence type="ECO:0000313" key="7">
    <source>
        <dbReference type="EMBL" id="PJI84295.1"/>
    </source>
</evidence>
<feature type="transmembrane region" description="Helical" evidence="5">
    <location>
        <begin position="264"/>
        <end position="286"/>
    </location>
</feature>
<keyword evidence="3 5" id="KW-1133">Transmembrane helix</keyword>
<evidence type="ECO:0000256" key="5">
    <source>
        <dbReference type="SAM" id="Phobius"/>
    </source>
</evidence>
<feature type="transmembrane region" description="Helical" evidence="5">
    <location>
        <begin position="20"/>
        <end position="44"/>
    </location>
</feature>
<feature type="transmembrane region" description="Helical" evidence="5">
    <location>
        <begin position="205"/>
        <end position="226"/>
    </location>
</feature>
<comment type="caution">
    <text evidence="7">The sequence shown here is derived from an EMBL/GenBank/DDBJ whole genome shotgun (WGS) entry which is preliminary data.</text>
</comment>
<dbReference type="PANTHER" id="PTHR10846">
    <property type="entry name" value="SODIUM/POTASSIUM/CALCIUM EXCHANGER"/>
    <property type="match status" value="1"/>
</dbReference>
<evidence type="ECO:0000313" key="8">
    <source>
        <dbReference type="Proteomes" id="UP000228531"/>
    </source>
</evidence>
<dbReference type="PANTHER" id="PTHR10846:SF8">
    <property type="entry name" value="INNER MEMBRANE PROTEIN YRBG"/>
    <property type="match status" value="1"/>
</dbReference>
<dbReference type="Proteomes" id="UP000228531">
    <property type="component" value="Unassembled WGS sequence"/>
</dbReference>
<dbReference type="Pfam" id="PF01699">
    <property type="entry name" value="Na_Ca_ex"/>
    <property type="match status" value="2"/>
</dbReference>
<dbReference type="InterPro" id="IPR044880">
    <property type="entry name" value="NCX_ion-bd_dom_sf"/>
</dbReference>
<evidence type="ECO:0000256" key="1">
    <source>
        <dbReference type="ARBA" id="ARBA00004141"/>
    </source>
</evidence>
<feature type="transmembrane region" description="Helical" evidence="5">
    <location>
        <begin position="121"/>
        <end position="141"/>
    </location>
</feature>
<dbReference type="GO" id="GO:0006874">
    <property type="term" value="P:intracellular calcium ion homeostasis"/>
    <property type="evidence" value="ECO:0007669"/>
    <property type="project" value="TreeGrafter"/>
</dbReference>
<dbReference type="InterPro" id="IPR004837">
    <property type="entry name" value="NaCa_Exmemb"/>
</dbReference>
<feature type="transmembrane region" description="Helical" evidence="5">
    <location>
        <begin position="306"/>
        <end position="325"/>
    </location>
</feature>
<feature type="domain" description="Sodium/calcium exchanger membrane region" evidence="6">
    <location>
        <begin position="206"/>
        <end position="351"/>
    </location>
</feature>
<dbReference type="EMBL" id="PGTY01000005">
    <property type="protein sequence ID" value="PJI84295.1"/>
    <property type="molecule type" value="Genomic_DNA"/>
</dbReference>
<dbReference type="Gene3D" id="1.20.1420.30">
    <property type="entry name" value="NCX, central ion-binding region"/>
    <property type="match status" value="1"/>
</dbReference>
<feature type="transmembrane region" description="Helical" evidence="5">
    <location>
        <begin position="232"/>
        <end position="252"/>
    </location>
</feature>
<feature type="transmembrane region" description="Helical" evidence="5">
    <location>
        <begin position="86"/>
        <end position="109"/>
    </location>
</feature>
<keyword evidence="4 5" id="KW-0472">Membrane</keyword>
<dbReference type="GO" id="GO:0005886">
    <property type="term" value="C:plasma membrane"/>
    <property type="evidence" value="ECO:0007669"/>
    <property type="project" value="TreeGrafter"/>
</dbReference>
<feature type="transmembrane region" description="Helical" evidence="5">
    <location>
        <begin position="147"/>
        <end position="169"/>
    </location>
</feature>
<accession>A0A2M8W042</accession>
<organism evidence="7 8">
    <name type="scientific">Yoonia maricola</name>
    <dbReference type="NCBI Taxonomy" id="420999"/>
    <lineage>
        <taxon>Bacteria</taxon>
        <taxon>Pseudomonadati</taxon>
        <taxon>Pseudomonadota</taxon>
        <taxon>Alphaproteobacteria</taxon>
        <taxon>Rhodobacterales</taxon>
        <taxon>Paracoccaceae</taxon>
        <taxon>Yoonia</taxon>
    </lineage>
</organism>
<dbReference type="InterPro" id="IPR004481">
    <property type="entry name" value="K/Na/Ca-exchanger"/>
</dbReference>
<evidence type="ECO:0000256" key="2">
    <source>
        <dbReference type="ARBA" id="ARBA00022692"/>
    </source>
</evidence>
<keyword evidence="2 5" id="KW-0812">Transmembrane</keyword>
<evidence type="ECO:0000256" key="3">
    <source>
        <dbReference type="ARBA" id="ARBA00022989"/>
    </source>
</evidence>
<reference evidence="7 8" key="1">
    <citation type="submission" date="2017-11" db="EMBL/GenBank/DDBJ databases">
        <title>Genomic Encyclopedia of Archaeal and Bacterial Type Strains, Phase II (KMG-II): From Individual Species to Whole Genera.</title>
        <authorList>
            <person name="Goeker M."/>
        </authorList>
    </citation>
    <scope>NUCLEOTIDE SEQUENCE [LARGE SCALE GENOMIC DNA]</scope>
    <source>
        <strain evidence="7 8">DSM 29128</strain>
    </source>
</reference>
<evidence type="ECO:0000256" key="4">
    <source>
        <dbReference type="ARBA" id="ARBA00023136"/>
    </source>
</evidence>
<feature type="transmembrane region" description="Helical" evidence="5">
    <location>
        <begin position="332"/>
        <end position="355"/>
    </location>
</feature>
<feature type="domain" description="Sodium/calcium exchanger membrane region" evidence="6">
    <location>
        <begin position="22"/>
        <end position="159"/>
    </location>
</feature>
<sequence length="356" mass="37609">MLPASVGQARRMTMPATSLTSSLLIFALCAGVVWFSGARLAYLADTLSDRFKLAKSLVGLLLLSLATSLPEVATTLSAAINQAQNLVLNNLFGGIALQTAILGIADFWARGAITNYPRKANHALEATLLVLLLAITLIITTTGETVVVFQIGAGSVFIALTYAGTIWILRRYDGSSDWIPVDLPDTQDRPFLATADDDKTTNHALILQSVVACLAILVFGLLLVLFAERIAVQSGLGTSFIGVTLLAAATSLPELTTSITAARLGAYTMAISNIFGSNLIMLVLVFPADILYRGGPILQGASTTVSLALSFGIVVTAIYLTGLIVRRKPKVGVLGLDSVLVIVTFGASLLAYYYVR</sequence>
<dbReference type="GO" id="GO:0005262">
    <property type="term" value="F:calcium channel activity"/>
    <property type="evidence" value="ECO:0007669"/>
    <property type="project" value="TreeGrafter"/>
</dbReference>
<protein>
    <submittedName>
        <fullName evidence="7">Cation:H+ antiporter</fullName>
    </submittedName>
</protein>